<keyword evidence="1" id="KW-0812">Transmembrane</keyword>
<organism evidence="2 3">
    <name type="scientific">Sneathiella chinensis</name>
    <dbReference type="NCBI Taxonomy" id="349750"/>
    <lineage>
        <taxon>Bacteria</taxon>
        <taxon>Pseudomonadati</taxon>
        <taxon>Pseudomonadota</taxon>
        <taxon>Alphaproteobacteria</taxon>
        <taxon>Sneathiellales</taxon>
        <taxon>Sneathiellaceae</taxon>
        <taxon>Sneathiella</taxon>
    </lineage>
</organism>
<reference evidence="2" key="1">
    <citation type="journal article" date="2014" name="Int. J. Syst. Evol. Microbiol.">
        <title>Complete genome of a new Firmicutes species belonging to the dominant human colonic microbiota ('Ruminococcus bicirculans') reveals two chromosomes and a selective capacity to utilize plant glucans.</title>
        <authorList>
            <consortium name="NISC Comparative Sequencing Program"/>
            <person name="Wegmann U."/>
            <person name="Louis P."/>
            <person name="Goesmann A."/>
            <person name="Henrissat B."/>
            <person name="Duncan S.H."/>
            <person name="Flint H.J."/>
        </authorList>
    </citation>
    <scope>NUCLEOTIDE SEQUENCE</scope>
    <source>
        <strain evidence="2">NBRC 103408</strain>
    </source>
</reference>
<name>A0ABQ5U8P3_9PROT</name>
<evidence type="ECO:0000313" key="3">
    <source>
        <dbReference type="Proteomes" id="UP001161409"/>
    </source>
</evidence>
<feature type="transmembrane region" description="Helical" evidence="1">
    <location>
        <begin position="82"/>
        <end position="100"/>
    </location>
</feature>
<dbReference type="Pfam" id="PF05437">
    <property type="entry name" value="AzlD"/>
    <property type="match status" value="1"/>
</dbReference>
<gene>
    <name evidence="2" type="ORF">GCM10007924_27840</name>
</gene>
<reference evidence="2" key="2">
    <citation type="submission" date="2023-01" db="EMBL/GenBank/DDBJ databases">
        <title>Draft genome sequence of Sneathiella chinensis strain NBRC 103408.</title>
        <authorList>
            <person name="Sun Q."/>
            <person name="Mori K."/>
        </authorList>
    </citation>
    <scope>NUCLEOTIDE SEQUENCE</scope>
    <source>
        <strain evidence="2">NBRC 103408</strain>
    </source>
</reference>
<dbReference type="Proteomes" id="UP001161409">
    <property type="component" value="Unassembled WGS sequence"/>
</dbReference>
<keyword evidence="1" id="KW-0472">Membrane</keyword>
<protein>
    <recommendedName>
        <fullName evidence="4">Branched-chain amino acid transporter</fullName>
    </recommendedName>
</protein>
<sequence length="101" mass="10340">MPDSLSAYLAILLMAAVTLLTRALGPLIMARVAVSKRVEHFLEALSSSVLAAIVATALFQGGPREATAVAIAGAVMLLTRKSIAAMGAGMAAAALWSLFID</sequence>
<keyword evidence="3" id="KW-1185">Reference proteome</keyword>
<dbReference type="InterPro" id="IPR008407">
    <property type="entry name" value="Brnchd-chn_aa_trnsp_AzlD"/>
</dbReference>
<evidence type="ECO:0000256" key="1">
    <source>
        <dbReference type="SAM" id="Phobius"/>
    </source>
</evidence>
<evidence type="ECO:0000313" key="2">
    <source>
        <dbReference type="EMBL" id="GLQ07563.1"/>
    </source>
</evidence>
<keyword evidence="1" id="KW-1133">Transmembrane helix</keyword>
<dbReference type="EMBL" id="BSNF01000008">
    <property type="protein sequence ID" value="GLQ07563.1"/>
    <property type="molecule type" value="Genomic_DNA"/>
</dbReference>
<proteinExistence type="predicted"/>
<comment type="caution">
    <text evidence="2">The sequence shown here is derived from an EMBL/GenBank/DDBJ whole genome shotgun (WGS) entry which is preliminary data.</text>
</comment>
<dbReference type="RefSeq" id="WP_169561629.1">
    <property type="nucleotide sequence ID" value="NZ_BSNF01000008.1"/>
</dbReference>
<feature type="transmembrane region" description="Helical" evidence="1">
    <location>
        <begin position="41"/>
        <end position="62"/>
    </location>
</feature>
<evidence type="ECO:0008006" key="4">
    <source>
        <dbReference type="Google" id="ProtNLM"/>
    </source>
</evidence>
<feature type="transmembrane region" description="Helical" evidence="1">
    <location>
        <begin position="6"/>
        <end position="29"/>
    </location>
</feature>
<accession>A0ABQ5U8P3</accession>